<feature type="compositionally biased region" description="Acidic residues" evidence="1">
    <location>
        <begin position="48"/>
        <end position="59"/>
    </location>
</feature>
<evidence type="ECO:0000256" key="1">
    <source>
        <dbReference type="SAM" id="MobiDB-lite"/>
    </source>
</evidence>
<keyword evidence="3" id="KW-1185">Reference proteome</keyword>
<feature type="region of interest" description="Disordered" evidence="1">
    <location>
        <begin position="33"/>
        <end position="61"/>
    </location>
</feature>
<dbReference type="EMBL" id="JAWWNJ010000181">
    <property type="protein sequence ID" value="KAK6974696.1"/>
    <property type="molecule type" value="Genomic_DNA"/>
</dbReference>
<dbReference type="Proteomes" id="UP001362999">
    <property type="component" value="Unassembled WGS sequence"/>
</dbReference>
<name>A0AAV9Z8L0_9AGAR</name>
<sequence length="331" mass="35961">MPPPVTVIVEVECSGLHGEGYREYAWQKGASNKGGLEATEWNPGTAESEAESSDCEPDAVTDNRDALSEKAVRAACAATSELNRAMKGIREETNTAAIRSLWTEYEIKRLDHSLVLAARWRTEPSTGAVYAKNCHSTTTNITGICSECTSLAKLPGLQQAVRRAPFKAKLPPAEFAAEWARKQKFTPRILSDNSAVDVKNALANPAVVKILSSKAIHGPGGAFLSLYNEAQFGNLDDRESDGVWELVKYEGPWVCAGDGTKLRPLLSTSTEYAEAKSAHVVGSTFPPFQVLFKRAEEQSAIISRIDKAKAIATQVWGLAITVTVLFQLHRV</sequence>
<proteinExistence type="predicted"/>
<evidence type="ECO:0000313" key="3">
    <source>
        <dbReference type="Proteomes" id="UP001362999"/>
    </source>
</evidence>
<accession>A0AAV9Z8L0</accession>
<dbReference type="AlphaFoldDB" id="A0AAV9Z8L0"/>
<evidence type="ECO:0000313" key="2">
    <source>
        <dbReference type="EMBL" id="KAK6974696.1"/>
    </source>
</evidence>
<reference evidence="2 3" key="1">
    <citation type="journal article" date="2024" name="J Genomics">
        <title>Draft genome sequencing and assembly of Favolaschia claudopus CIRM-BRFM 2984 isolated from oak limbs.</title>
        <authorList>
            <person name="Navarro D."/>
            <person name="Drula E."/>
            <person name="Chaduli D."/>
            <person name="Cazenave R."/>
            <person name="Ahrendt S."/>
            <person name="Wang J."/>
            <person name="Lipzen A."/>
            <person name="Daum C."/>
            <person name="Barry K."/>
            <person name="Grigoriev I.V."/>
            <person name="Favel A."/>
            <person name="Rosso M.N."/>
            <person name="Martin F."/>
        </authorList>
    </citation>
    <scope>NUCLEOTIDE SEQUENCE [LARGE SCALE GENOMIC DNA]</scope>
    <source>
        <strain evidence="2 3">CIRM-BRFM 2984</strain>
    </source>
</reference>
<organism evidence="2 3">
    <name type="scientific">Favolaschia claudopus</name>
    <dbReference type="NCBI Taxonomy" id="2862362"/>
    <lineage>
        <taxon>Eukaryota</taxon>
        <taxon>Fungi</taxon>
        <taxon>Dikarya</taxon>
        <taxon>Basidiomycota</taxon>
        <taxon>Agaricomycotina</taxon>
        <taxon>Agaricomycetes</taxon>
        <taxon>Agaricomycetidae</taxon>
        <taxon>Agaricales</taxon>
        <taxon>Marasmiineae</taxon>
        <taxon>Mycenaceae</taxon>
        <taxon>Favolaschia</taxon>
    </lineage>
</organism>
<protein>
    <submittedName>
        <fullName evidence="2">Uncharacterized protein</fullName>
    </submittedName>
</protein>
<gene>
    <name evidence="2" type="ORF">R3P38DRAFT_3239121</name>
</gene>
<comment type="caution">
    <text evidence="2">The sequence shown here is derived from an EMBL/GenBank/DDBJ whole genome shotgun (WGS) entry which is preliminary data.</text>
</comment>